<dbReference type="InterPro" id="IPR027417">
    <property type="entry name" value="P-loop_NTPase"/>
</dbReference>
<dbReference type="EMBL" id="LAZR01033748">
    <property type="protein sequence ID" value="KKL47207.1"/>
    <property type="molecule type" value="Genomic_DNA"/>
</dbReference>
<sequence length="485" mass="54557">MDKICTLIIKDECNIKFDGLDPVVRREMVNALKFEVPGARYMPSVRMGRWDGKQSFCSVGGSSFINALPVLLPIVQDAGYEIEMEDQRSPFDVNFSKANTTLFDGKVWPEGHELEGKPIVLRDYQVECINYYLKNHQCVQEISTGAGKTILTAALSYLVEEETGGRTIVIVPNKDLVRQTEVDYVNVGLDVGVYYGDRKDIGSQHTICTWQSLNKLDKMGDIDGLNVIEAFLDGVNCVICDECHLAKADVLKNLLTGSLACIPIRWGMTGTTPEHLFQEIALEVSIGETINRLTAKELQDLGHLAQCHVNIVQVQDNGGFKSYQEELKHLVTNLARMKFIAERITKISETGNTLVLVDRIKAGELLDDFLDDAIFLSGSDKVETRKEHYEEVAKTDNKIIVATSGIASTGINIPRIFNLIIIEPGKSYVKVIQSIGRGIRKAKDKDFVQIWDFTSSLKYSKRHLTKRKKFYRKVQYPFTVTKVNY</sequence>
<keyword evidence="3" id="KW-0347">Helicase</keyword>
<evidence type="ECO:0008006" key="8">
    <source>
        <dbReference type="Google" id="ProtNLM"/>
    </source>
</evidence>
<evidence type="ECO:0000313" key="7">
    <source>
        <dbReference type="EMBL" id="KKL47207.1"/>
    </source>
</evidence>
<feature type="domain" description="Helicase ATP-binding" evidence="5">
    <location>
        <begin position="129"/>
        <end position="290"/>
    </location>
</feature>
<evidence type="ECO:0000256" key="1">
    <source>
        <dbReference type="ARBA" id="ARBA00022741"/>
    </source>
</evidence>
<dbReference type="Gene3D" id="3.40.50.300">
    <property type="entry name" value="P-loop containing nucleotide triphosphate hydrolases"/>
    <property type="match status" value="2"/>
</dbReference>
<dbReference type="InterPro" id="IPR006935">
    <property type="entry name" value="Helicase/UvrB_N"/>
</dbReference>
<dbReference type="GO" id="GO:0004386">
    <property type="term" value="F:helicase activity"/>
    <property type="evidence" value="ECO:0007669"/>
    <property type="project" value="UniProtKB-KW"/>
</dbReference>
<dbReference type="SMART" id="SM00490">
    <property type="entry name" value="HELICc"/>
    <property type="match status" value="1"/>
</dbReference>
<dbReference type="InterPro" id="IPR014001">
    <property type="entry name" value="Helicase_ATP-bd"/>
</dbReference>
<evidence type="ECO:0000256" key="3">
    <source>
        <dbReference type="ARBA" id="ARBA00022806"/>
    </source>
</evidence>
<evidence type="ECO:0000259" key="6">
    <source>
        <dbReference type="PROSITE" id="PS51194"/>
    </source>
</evidence>
<keyword evidence="4" id="KW-0067">ATP-binding</keyword>
<proteinExistence type="predicted"/>
<dbReference type="GO" id="GO:0016787">
    <property type="term" value="F:hydrolase activity"/>
    <property type="evidence" value="ECO:0007669"/>
    <property type="project" value="UniProtKB-KW"/>
</dbReference>
<keyword evidence="2" id="KW-0378">Hydrolase</keyword>
<evidence type="ECO:0000259" key="5">
    <source>
        <dbReference type="PROSITE" id="PS51192"/>
    </source>
</evidence>
<keyword evidence="1" id="KW-0547">Nucleotide-binding</keyword>
<dbReference type="SUPFAM" id="SSF52540">
    <property type="entry name" value="P-loop containing nucleoside triphosphate hydrolases"/>
    <property type="match status" value="2"/>
</dbReference>
<evidence type="ECO:0000256" key="4">
    <source>
        <dbReference type="ARBA" id="ARBA00022840"/>
    </source>
</evidence>
<dbReference type="Pfam" id="PF04851">
    <property type="entry name" value="ResIII"/>
    <property type="match status" value="1"/>
</dbReference>
<dbReference type="SMART" id="SM00487">
    <property type="entry name" value="DEXDc"/>
    <property type="match status" value="1"/>
</dbReference>
<dbReference type="PROSITE" id="PS51194">
    <property type="entry name" value="HELICASE_CTER"/>
    <property type="match status" value="1"/>
</dbReference>
<comment type="caution">
    <text evidence="7">The sequence shown here is derived from an EMBL/GenBank/DDBJ whole genome shotgun (WGS) entry which is preliminary data.</text>
</comment>
<name>A0A0F9F7X0_9ZZZZ</name>
<dbReference type="PANTHER" id="PTHR11274:SF0">
    <property type="entry name" value="GENERAL TRANSCRIPTION AND DNA REPAIR FACTOR IIH HELICASE SUBUNIT XPB"/>
    <property type="match status" value="1"/>
</dbReference>
<dbReference type="GO" id="GO:0005524">
    <property type="term" value="F:ATP binding"/>
    <property type="evidence" value="ECO:0007669"/>
    <property type="project" value="UniProtKB-KW"/>
</dbReference>
<dbReference type="Gene3D" id="3.30.780.20">
    <property type="match status" value="1"/>
</dbReference>
<dbReference type="InterPro" id="IPR050615">
    <property type="entry name" value="ATP-dep_DNA_Helicase"/>
</dbReference>
<dbReference type="InterPro" id="IPR049430">
    <property type="entry name" value="UvsW_N_sf"/>
</dbReference>
<dbReference type="InterPro" id="IPR001650">
    <property type="entry name" value="Helicase_C-like"/>
</dbReference>
<feature type="domain" description="Helicase C-terminal" evidence="6">
    <location>
        <begin position="339"/>
        <end position="484"/>
    </location>
</feature>
<dbReference type="Pfam" id="PF00271">
    <property type="entry name" value="Helicase_C"/>
    <property type="match status" value="1"/>
</dbReference>
<protein>
    <recommendedName>
        <fullName evidence="8">Helicase ATP-binding domain-containing protein</fullName>
    </recommendedName>
</protein>
<organism evidence="7">
    <name type="scientific">marine sediment metagenome</name>
    <dbReference type="NCBI Taxonomy" id="412755"/>
    <lineage>
        <taxon>unclassified sequences</taxon>
        <taxon>metagenomes</taxon>
        <taxon>ecological metagenomes</taxon>
    </lineage>
</organism>
<dbReference type="PROSITE" id="PS51192">
    <property type="entry name" value="HELICASE_ATP_BIND_1"/>
    <property type="match status" value="1"/>
</dbReference>
<dbReference type="AlphaFoldDB" id="A0A0F9F7X0"/>
<dbReference type="GO" id="GO:0003677">
    <property type="term" value="F:DNA binding"/>
    <property type="evidence" value="ECO:0007669"/>
    <property type="project" value="InterPro"/>
</dbReference>
<evidence type="ECO:0000256" key="2">
    <source>
        <dbReference type="ARBA" id="ARBA00022801"/>
    </source>
</evidence>
<accession>A0A0F9F7X0</accession>
<dbReference type="PANTHER" id="PTHR11274">
    <property type="entry name" value="RAD25/XP-B DNA REPAIR HELICASE"/>
    <property type="match status" value="1"/>
</dbReference>
<gene>
    <name evidence="7" type="ORF">LCGC14_2337840</name>
</gene>
<reference evidence="7" key="1">
    <citation type="journal article" date="2015" name="Nature">
        <title>Complex archaea that bridge the gap between prokaryotes and eukaryotes.</title>
        <authorList>
            <person name="Spang A."/>
            <person name="Saw J.H."/>
            <person name="Jorgensen S.L."/>
            <person name="Zaremba-Niedzwiedzka K."/>
            <person name="Martijn J."/>
            <person name="Lind A.E."/>
            <person name="van Eijk R."/>
            <person name="Schleper C."/>
            <person name="Guy L."/>
            <person name="Ettema T.J."/>
        </authorList>
    </citation>
    <scope>NUCLEOTIDE SEQUENCE</scope>
</reference>